<dbReference type="Pfam" id="PF00950">
    <property type="entry name" value="ABC-3"/>
    <property type="match status" value="1"/>
</dbReference>
<name>A0ABQ4EDD0_9ACTN</name>
<keyword evidence="6" id="KW-0813">Transport</keyword>
<evidence type="ECO:0000256" key="3">
    <source>
        <dbReference type="ARBA" id="ARBA00022692"/>
    </source>
</evidence>
<dbReference type="SUPFAM" id="SSF81345">
    <property type="entry name" value="ABC transporter involved in vitamin B12 uptake, BtuC"/>
    <property type="match status" value="1"/>
</dbReference>
<feature type="transmembrane region" description="Helical" evidence="8">
    <location>
        <begin position="168"/>
        <end position="188"/>
    </location>
</feature>
<evidence type="ECO:0000256" key="2">
    <source>
        <dbReference type="ARBA" id="ARBA00008034"/>
    </source>
</evidence>
<evidence type="ECO:0000256" key="6">
    <source>
        <dbReference type="RuleBase" id="RU003943"/>
    </source>
</evidence>
<feature type="transmembrane region" description="Helical" evidence="8">
    <location>
        <begin position="219"/>
        <end position="237"/>
    </location>
</feature>
<dbReference type="Proteomes" id="UP000646749">
    <property type="component" value="Unassembled WGS sequence"/>
</dbReference>
<dbReference type="PANTHER" id="PTHR30477">
    <property type="entry name" value="ABC-TRANSPORTER METAL-BINDING PROTEIN"/>
    <property type="match status" value="1"/>
</dbReference>
<comment type="similarity">
    <text evidence="2 6">Belongs to the ABC-3 integral membrane protein family.</text>
</comment>
<proteinExistence type="inferred from homology"/>
<dbReference type="PANTHER" id="PTHR30477:SF0">
    <property type="entry name" value="METAL TRANSPORT SYSTEM MEMBRANE PROTEIN TM_0125-RELATED"/>
    <property type="match status" value="1"/>
</dbReference>
<comment type="subcellular location">
    <subcellularLocation>
        <location evidence="6">Cell membrane</location>
        <topology evidence="6">Multi-pass membrane protein</topology>
    </subcellularLocation>
    <subcellularLocation>
        <location evidence="1">Membrane</location>
        <topology evidence="1">Multi-pass membrane protein</topology>
    </subcellularLocation>
</comment>
<evidence type="ECO:0000256" key="7">
    <source>
        <dbReference type="SAM" id="MobiDB-lite"/>
    </source>
</evidence>
<dbReference type="CDD" id="cd06550">
    <property type="entry name" value="TM_ABC_iron-siderophores_like"/>
    <property type="match status" value="1"/>
</dbReference>
<feature type="region of interest" description="Disordered" evidence="7">
    <location>
        <begin position="296"/>
        <end position="328"/>
    </location>
</feature>
<feature type="transmembrane region" description="Helical" evidence="8">
    <location>
        <begin position="243"/>
        <end position="265"/>
    </location>
</feature>
<feature type="transmembrane region" description="Helical" evidence="8">
    <location>
        <begin position="90"/>
        <end position="112"/>
    </location>
</feature>
<feature type="transmembrane region" description="Helical" evidence="8">
    <location>
        <begin position="194"/>
        <end position="212"/>
    </location>
</feature>
<dbReference type="InterPro" id="IPR037294">
    <property type="entry name" value="ABC_BtuC-like"/>
</dbReference>
<keyword evidence="4 8" id="KW-1133">Transmembrane helix</keyword>
<keyword evidence="3 6" id="KW-0812">Transmembrane</keyword>
<feature type="transmembrane region" description="Helical" evidence="8">
    <location>
        <begin position="61"/>
        <end position="78"/>
    </location>
</feature>
<feature type="transmembrane region" description="Helical" evidence="8">
    <location>
        <begin position="132"/>
        <end position="156"/>
    </location>
</feature>
<evidence type="ECO:0000313" key="10">
    <source>
        <dbReference type="Proteomes" id="UP000646749"/>
    </source>
</evidence>
<evidence type="ECO:0000256" key="4">
    <source>
        <dbReference type="ARBA" id="ARBA00022989"/>
    </source>
</evidence>
<feature type="transmembrane region" description="Helical" evidence="8">
    <location>
        <begin position="12"/>
        <end position="30"/>
    </location>
</feature>
<evidence type="ECO:0000313" key="9">
    <source>
        <dbReference type="EMBL" id="GIG92733.1"/>
    </source>
</evidence>
<sequence length="328" mass="33728">MSIFQYDFMIRALVGALVIGLTAPALGIYLVQRRMSLIGDGVGHVALTGVGVGLLLDQSPVLTAVVVAAVAAVAIELIRERGRTSGDVALAMLFYGGIAGGVMLVGLSGSRSNANLMAYLFGSLTTTSPQDLVVIVVLAVVVLMTMVALRPALFAICHDEEYARVSGLPVRALNLLLAVTTAVTVTIAMRAVGLLLISALMVVPVATAQLFTRGFLGTMLAAMGLGLLASGSGVWVAGTANTALGATIVILAIGLFLLVSVAVAVRRALARRRAVPGPEPHVEPCDVVLDPARRTAPYVGPDTASDTAPPVSPAPVDLGSPHRTAVRR</sequence>
<gene>
    <name evidence="9" type="ORF">Pen02_76690</name>
</gene>
<keyword evidence="10" id="KW-1185">Reference proteome</keyword>
<dbReference type="EMBL" id="BONW01000046">
    <property type="protein sequence ID" value="GIG92733.1"/>
    <property type="molecule type" value="Genomic_DNA"/>
</dbReference>
<dbReference type="Gene3D" id="1.10.3470.10">
    <property type="entry name" value="ABC transporter involved in vitamin B12 uptake, BtuC"/>
    <property type="match status" value="1"/>
</dbReference>
<accession>A0ABQ4EDD0</accession>
<evidence type="ECO:0000256" key="8">
    <source>
        <dbReference type="SAM" id="Phobius"/>
    </source>
</evidence>
<comment type="caution">
    <text evidence="9">The sequence shown here is derived from an EMBL/GenBank/DDBJ whole genome shotgun (WGS) entry which is preliminary data.</text>
</comment>
<keyword evidence="5 8" id="KW-0472">Membrane</keyword>
<evidence type="ECO:0000256" key="5">
    <source>
        <dbReference type="ARBA" id="ARBA00023136"/>
    </source>
</evidence>
<reference evidence="9 10" key="1">
    <citation type="submission" date="2021-01" db="EMBL/GenBank/DDBJ databases">
        <title>Whole genome shotgun sequence of Plantactinospora endophytica NBRC 110450.</title>
        <authorList>
            <person name="Komaki H."/>
            <person name="Tamura T."/>
        </authorList>
    </citation>
    <scope>NUCLEOTIDE SEQUENCE [LARGE SCALE GENOMIC DNA]</scope>
    <source>
        <strain evidence="9 10">NBRC 110450</strain>
    </source>
</reference>
<organism evidence="9 10">
    <name type="scientific">Plantactinospora endophytica</name>
    <dbReference type="NCBI Taxonomy" id="673535"/>
    <lineage>
        <taxon>Bacteria</taxon>
        <taxon>Bacillati</taxon>
        <taxon>Actinomycetota</taxon>
        <taxon>Actinomycetes</taxon>
        <taxon>Micromonosporales</taxon>
        <taxon>Micromonosporaceae</taxon>
        <taxon>Plantactinospora</taxon>
    </lineage>
</organism>
<dbReference type="InterPro" id="IPR001626">
    <property type="entry name" value="ABC_TroCD"/>
</dbReference>
<protein>
    <submittedName>
        <fullName evidence="9">ABC transporter</fullName>
    </submittedName>
</protein>
<evidence type="ECO:0000256" key="1">
    <source>
        <dbReference type="ARBA" id="ARBA00004141"/>
    </source>
</evidence>